<reference evidence="3 4" key="1">
    <citation type="journal article" date="2004" name="Appl. Environ. Microbiol.">
        <title>Mineralization of individual congeners of linear alkylbenzenesulfonate by defined pairs of heterotrophic bacteria.</title>
        <authorList>
            <person name="Schleheck D."/>
            <person name="Knepper T.P."/>
            <person name="Fischer K."/>
            <person name="Cook A.M."/>
        </authorList>
    </citation>
    <scope>NUCLEOTIDE SEQUENCE [LARGE SCALE GENOMIC DNA]</scope>
    <source>
        <strain evidence="4">DSM 14576 / KF-1</strain>
    </source>
</reference>
<dbReference type="eggNOG" id="COG4961">
    <property type="taxonomic scope" value="Bacteria"/>
</dbReference>
<dbReference type="Pfam" id="PF07811">
    <property type="entry name" value="TadE"/>
    <property type="match status" value="1"/>
</dbReference>
<proteinExistence type="predicted"/>
<keyword evidence="1" id="KW-1133">Transmembrane helix</keyword>
<sequence length="156" mass="17417">MYHRFSLFYPSLRRTQTGVAAVEFALLVSILLTIFFGIFVYWHALQAQQSVVRAAGDGARYVHELYFGSKFKNIDLEHEAKTVVEHSLIQSGLSLSHLESQDQENLVTLIQTPQDITLTVSYPLQLLPGDSSHALKGLLGTPQKLQAQSVLLLAHQ</sequence>
<dbReference type="OrthoDB" id="8795381at2"/>
<feature type="domain" description="TadE-like" evidence="2">
    <location>
        <begin position="18"/>
        <end position="60"/>
    </location>
</feature>
<evidence type="ECO:0000313" key="3">
    <source>
        <dbReference type="EMBL" id="EED67123.1"/>
    </source>
</evidence>
<evidence type="ECO:0000313" key="4">
    <source>
        <dbReference type="Proteomes" id="UP000003039"/>
    </source>
</evidence>
<feature type="transmembrane region" description="Helical" evidence="1">
    <location>
        <begin position="21"/>
        <end position="42"/>
    </location>
</feature>
<comment type="caution">
    <text evidence="3">The sequence shown here is derived from an EMBL/GenBank/DDBJ whole genome shotgun (WGS) entry which is preliminary data.</text>
</comment>
<name>B7WQX8_COMTK</name>
<dbReference type="Proteomes" id="UP000003039">
    <property type="component" value="Unassembled WGS sequence"/>
</dbReference>
<gene>
    <name evidence="3" type="ORF">CtesDRAFT_PD2069</name>
</gene>
<accession>B7WQX8</accession>
<keyword evidence="1" id="KW-0472">Membrane</keyword>
<keyword evidence="1" id="KW-0812">Transmembrane</keyword>
<evidence type="ECO:0000256" key="1">
    <source>
        <dbReference type="SAM" id="Phobius"/>
    </source>
</evidence>
<organism evidence="3 4">
    <name type="scientific">Comamonas testosteroni (strain DSM 14576 / KF-1)</name>
    <name type="common">Pseudomonas testosteroni</name>
    <dbReference type="NCBI Taxonomy" id="399795"/>
    <lineage>
        <taxon>Bacteria</taxon>
        <taxon>Pseudomonadati</taxon>
        <taxon>Pseudomonadota</taxon>
        <taxon>Betaproteobacteria</taxon>
        <taxon>Burkholderiales</taxon>
        <taxon>Comamonadaceae</taxon>
        <taxon>Comamonas</taxon>
    </lineage>
</organism>
<dbReference type="RefSeq" id="WP_003054514.1">
    <property type="nucleotide sequence ID" value="NZ_AAUJ02000001.1"/>
</dbReference>
<protein>
    <submittedName>
        <fullName evidence="3">TadE family protein</fullName>
    </submittedName>
</protein>
<dbReference type="InterPro" id="IPR012495">
    <property type="entry name" value="TadE-like_dom"/>
</dbReference>
<dbReference type="AlphaFoldDB" id="B7WQX8"/>
<evidence type="ECO:0000259" key="2">
    <source>
        <dbReference type="Pfam" id="PF07811"/>
    </source>
</evidence>
<dbReference type="EMBL" id="AAUJ02000001">
    <property type="protein sequence ID" value="EED67123.1"/>
    <property type="molecule type" value="Genomic_DNA"/>
</dbReference>